<protein>
    <recommendedName>
        <fullName evidence="5">RxLR effector protein</fullName>
    </recommendedName>
</protein>
<evidence type="ECO:0000313" key="6">
    <source>
        <dbReference type="EMBL" id="AEK80814.1"/>
    </source>
</evidence>
<dbReference type="VEuPathDB" id="FungiDB:PHYSODRAFT_286087"/>
<proteinExistence type="inferred from homology"/>
<organism evidence="6">
    <name type="scientific">Phytophthora sojae</name>
    <name type="common">Soybean stem and root rot agent</name>
    <name type="synonym">Phytophthora megasperma f. sp. glycines</name>
    <dbReference type="NCBI Taxonomy" id="67593"/>
    <lineage>
        <taxon>Eukaryota</taxon>
        <taxon>Sar</taxon>
        <taxon>Stramenopiles</taxon>
        <taxon>Oomycota</taxon>
        <taxon>Peronosporomycetes</taxon>
        <taxon>Peronosporales</taxon>
        <taxon>Peronosporaceae</taxon>
        <taxon>Phytophthora</taxon>
    </lineage>
</organism>
<dbReference type="KEGG" id="psoj:PHYSODRAFT_286087"/>
<comment type="subcellular location">
    <subcellularLocation>
        <location evidence="1 5">Secreted</location>
    </subcellularLocation>
</comment>
<evidence type="ECO:0000256" key="2">
    <source>
        <dbReference type="ARBA" id="ARBA00010400"/>
    </source>
</evidence>
<dbReference type="PROSITE" id="PS51257">
    <property type="entry name" value="PROKAR_LIPOPROTEIN"/>
    <property type="match status" value="1"/>
</dbReference>
<keyword evidence="3 5" id="KW-0964">Secreted</keyword>
<dbReference type="InterPro" id="IPR031825">
    <property type="entry name" value="RXLR"/>
</dbReference>
<dbReference type="OrthoDB" id="128648at2759"/>
<keyword evidence="4 5" id="KW-0732">Signal</keyword>
<gene>
    <name evidence="6" type="primary">Avh</name>
</gene>
<evidence type="ECO:0000256" key="4">
    <source>
        <dbReference type="ARBA" id="ARBA00022729"/>
    </source>
</evidence>
<dbReference type="AlphaFoldDB" id="E0W5D2"/>
<dbReference type="RefSeq" id="XP_009527592.1">
    <property type="nucleotide sequence ID" value="XM_009529297.1"/>
</dbReference>
<evidence type="ECO:0000256" key="1">
    <source>
        <dbReference type="ARBA" id="ARBA00004613"/>
    </source>
</evidence>
<dbReference type="HOGENOM" id="CLU_076766_0_0_1"/>
<dbReference type="Pfam" id="PF16810">
    <property type="entry name" value="RXLR"/>
    <property type="match status" value="1"/>
</dbReference>
<evidence type="ECO:0000256" key="5">
    <source>
        <dbReference type="RuleBase" id="RU367124"/>
    </source>
</evidence>
<sequence>MRFNCFAVLAVTSLLACAGSASTSSVTKTIEHDFPAAILSDANYNNGALGAKRVLRAHEIPDKENEDRMFNWAKSNAWSFKDKSTSNVLGKIKFDPKVGEGLDSSRLKTLAENVDMFNKKHPKHKVSLFETLRTSYKEDDLAKALVTAKQSESTREIATRLEQQQFVFWLHERISPDDVFFMLGIKADAQHAMHSRKLETLEQYIPIFNEGYKESRTDMLTVLRNGFSDAPLARALAMAKQEHSSATMLKNGEKYQKELYSKWMAMGKDNEPFDTNRVMTEVFKLSSFKAGTPADKLALNHYSVFYKKNARTESS</sequence>
<evidence type="ECO:0000256" key="3">
    <source>
        <dbReference type="ARBA" id="ARBA00022525"/>
    </source>
</evidence>
<dbReference type="OMA" id="ENEDRMF"/>
<comment type="domain">
    <text evidence="5">The RxLR-dEER motif acts to carry the protein into the host cell cytoplasm through binding to cell surface phosphatidylinositol-3-phosphate.</text>
</comment>
<feature type="chain" id="PRO_5045008615" description="RxLR effector protein" evidence="5">
    <location>
        <begin position="24"/>
        <end position="315"/>
    </location>
</feature>
<comment type="similarity">
    <text evidence="2 5">Belongs to the RxLR effector family.</text>
</comment>
<dbReference type="SMR" id="E0W5D2"/>
<accession>E0W5D2</accession>
<comment type="function">
    <text evidence="5">Effector that suppresses plant defense responses during pathogen infection.</text>
</comment>
<reference evidence="6" key="1">
    <citation type="journal article" date="2011" name="Plant Cell">
        <title>Transcriptional programming and functional interactions within the Phytophthora sojae RXLR effector repertoire.</title>
        <authorList>
            <person name="Wang Q."/>
            <person name="Han C."/>
            <person name="Ferreira A.O."/>
            <person name="Yu X."/>
            <person name="Ye W."/>
            <person name="Tripathy S."/>
            <person name="Kale S.D."/>
            <person name="Gu B."/>
            <person name="Sheng Y."/>
            <person name="Sui Y."/>
            <person name="Wang X."/>
            <person name="Zhang Z."/>
            <person name="Cheng B."/>
            <person name="Dong S."/>
            <person name="Shan W."/>
            <person name="Zheng X."/>
            <person name="Dou D."/>
            <person name="Tyler B.M."/>
            <person name="Wang Y."/>
        </authorList>
    </citation>
    <scope>NUCLEOTIDE SEQUENCE</scope>
    <source>
        <strain evidence="6">P7076</strain>
    </source>
</reference>
<feature type="signal peptide" evidence="5">
    <location>
        <begin position="1"/>
        <end position="23"/>
    </location>
</feature>
<name>E0W5D2_PHYSO</name>
<dbReference type="EMBL" id="JN254001">
    <property type="protein sequence ID" value="AEK80814.1"/>
    <property type="molecule type" value="Genomic_DNA"/>
</dbReference>